<dbReference type="Gene3D" id="1.10.20.10">
    <property type="entry name" value="Histone, subunit A"/>
    <property type="match status" value="1"/>
</dbReference>
<dbReference type="OrthoDB" id="1291358at2759"/>
<dbReference type="InterPro" id="IPR050568">
    <property type="entry name" value="Transcr_DNA_Rep_Reg"/>
</dbReference>
<dbReference type="EMBL" id="AMPZ03000005">
    <property type="protein sequence ID" value="KAH9583939.1"/>
    <property type="molecule type" value="Genomic_DNA"/>
</dbReference>
<gene>
    <name evidence="4" type="primary">CHRAC1</name>
    <name evidence="4" type="ORF">MS3_00008192</name>
    <name evidence="5" type="ORF">MS3_06511</name>
</gene>
<reference evidence="4" key="3">
    <citation type="submission" date="2021-06" db="EMBL/GenBank/DDBJ databases">
        <title>Chromosome-level genome assembly for S. haematobium.</title>
        <authorList>
            <person name="Stroehlein A.J."/>
        </authorList>
    </citation>
    <scope>NUCLEOTIDE SEQUENCE</scope>
</reference>
<evidence type="ECO:0000313" key="4">
    <source>
        <dbReference type="EMBL" id="KAH9583939.1"/>
    </source>
</evidence>
<evidence type="ECO:0000313" key="6">
    <source>
        <dbReference type="Proteomes" id="UP000471633"/>
    </source>
</evidence>
<dbReference type="Proteomes" id="UP000471633">
    <property type="component" value="Unassembled WGS sequence"/>
</dbReference>
<dbReference type="STRING" id="6185.A0A094ZTM3"/>
<comment type="subcellular location">
    <subcellularLocation>
        <location evidence="1">Nucleus</location>
    </subcellularLocation>
</comment>
<dbReference type="AlphaFoldDB" id="A0A094ZTM3"/>
<reference evidence="4" key="2">
    <citation type="journal article" date="2019" name="Gigascience">
        <title>High-quality Schistosoma haematobium genome achieved by single-molecule and long-range sequencing.</title>
        <authorList>
            <person name="Stroehlein A.J."/>
            <person name="Korhonen P.K."/>
            <person name="Chong T.M."/>
            <person name="Lim Y.L."/>
            <person name="Chan K.G."/>
            <person name="Webster B."/>
            <person name="Rollinson D."/>
            <person name="Brindley P.J."/>
            <person name="Gasser R.B."/>
            <person name="Young N.D."/>
        </authorList>
    </citation>
    <scope>NUCLEOTIDE SEQUENCE</scope>
</reference>
<dbReference type="GO" id="GO:0008623">
    <property type="term" value="C:CHRAC"/>
    <property type="evidence" value="ECO:0007669"/>
    <property type="project" value="TreeGrafter"/>
</dbReference>
<evidence type="ECO:0000313" key="5">
    <source>
        <dbReference type="EMBL" id="KGB38150.1"/>
    </source>
</evidence>
<dbReference type="PANTHER" id="PTHR10252:SF54">
    <property type="entry name" value="CHROMATIN ACCESSIBILITY COMPLEX PROTEIN 1"/>
    <property type="match status" value="1"/>
</dbReference>
<evidence type="ECO:0000256" key="1">
    <source>
        <dbReference type="ARBA" id="ARBA00004123"/>
    </source>
</evidence>
<dbReference type="GO" id="GO:0006338">
    <property type="term" value="P:chromatin remodeling"/>
    <property type="evidence" value="ECO:0007669"/>
    <property type="project" value="TreeGrafter"/>
</dbReference>
<sequence>MPRYSTTDEIMGLRIPAFRTRLMMKSSPDVDCVSSDSVVCLSKATEMFVSELVSTAIRGNRSELTYKDLSRLQCQLDRYNFLADVLPQKITAREWIEKYKSEFDASCP</sequence>
<dbReference type="KEGG" id="shx:MS3_00008192"/>
<protein>
    <submittedName>
        <fullName evidence="5">Chromatin accessibility complex protein 1</fullName>
    </submittedName>
</protein>
<proteinExistence type="predicted"/>
<dbReference type="EMBL" id="KL250976">
    <property type="protein sequence ID" value="KGB38150.1"/>
    <property type="molecule type" value="Genomic_DNA"/>
</dbReference>
<reference evidence="5" key="1">
    <citation type="journal article" date="2012" name="Nat. Genet.">
        <title>Whole-genome sequence of Schistosoma haematobium.</title>
        <authorList>
            <person name="Young N.D."/>
            <person name="Jex A.R."/>
            <person name="Li B."/>
            <person name="Liu S."/>
            <person name="Yang L."/>
            <person name="Xiong Z."/>
            <person name="Li Y."/>
            <person name="Cantacessi C."/>
            <person name="Hall R.S."/>
            <person name="Xu X."/>
            <person name="Chen F."/>
            <person name="Wu X."/>
            <person name="Zerlotini A."/>
            <person name="Oliveira G."/>
            <person name="Hofmann A."/>
            <person name="Zhang G."/>
            <person name="Fang X."/>
            <person name="Kang Y."/>
            <person name="Campbell B.E."/>
            <person name="Loukas A."/>
            <person name="Ranganathan S."/>
            <person name="Rollinson D."/>
            <person name="Rinaldi G."/>
            <person name="Brindley P.J."/>
            <person name="Yang H."/>
            <person name="Wang J."/>
            <person name="Wang J."/>
            <person name="Gasser R.B."/>
        </authorList>
    </citation>
    <scope>NUCLEOTIDE SEQUENCE [LARGE SCALE GENOMIC DNA]</scope>
</reference>
<dbReference type="RefSeq" id="XP_051067140.1">
    <property type="nucleotide sequence ID" value="XM_051216543.1"/>
</dbReference>
<dbReference type="CTD" id="54108"/>
<accession>A0A094ZTM3</accession>
<organism evidence="5">
    <name type="scientific">Schistosoma haematobium</name>
    <name type="common">Blood fluke</name>
    <dbReference type="NCBI Taxonomy" id="6185"/>
    <lineage>
        <taxon>Eukaryota</taxon>
        <taxon>Metazoa</taxon>
        <taxon>Spiralia</taxon>
        <taxon>Lophotrochozoa</taxon>
        <taxon>Platyhelminthes</taxon>
        <taxon>Trematoda</taxon>
        <taxon>Digenea</taxon>
        <taxon>Strigeidida</taxon>
        <taxon>Schistosomatoidea</taxon>
        <taxon>Schistosomatidae</taxon>
        <taxon>Schistosoma</taxon>
    </lineage>
</organism>
<evidence type="ECO:0000259" key="3">
    <source>
        <dbReference type="Pfam" id="PF00808"/>
    </source>
</evidence>
<keyword evidence="2" id="KW-0539">Nucleus</keyword>
<dbReference type="SUPFAM" id="SSF47113">
    <property type="entry name" value="Histone-fold"/>
    <property type="match status" value="1"/>
</dbReference>
<name>A0A094ZTM3_SCHHA</name>
<dbReference type="Pfam" id="PF00808">
    <property type="entry name" value="CBFD_NFYB_HMF"/>
    <property type="match status" value="1"/>
</dbReference>
<dbReference type="GO" id="GO:0046982">
    <property type="term" value="F:protein heterodimerization activity"/>
    <property type="evidence" value="ECO:0007669"/>
    <property type="project" value="InterPro"/>
</dbReference>
<reference evidence="4" key="4">
    <citation type="journal article" date="2022" name="PLoS Pathog.">
        <title>Chromosome-level genome of Schistosoma haematobium underpins genome-wide explorations of molecular variation.</title>
        <authorList>
            <person name="Stroehlein A.J."/>
            <person name="Korhonen P.K."/>
            <person name="Lee V.V."/>
            <person name="Ralph S.A."/>
            <person name="Mentink-Kane M."/>
            <person name="You H."/>
            <person name="McManus D.P."/>
            <person name="Tchuente L.T."/>
            <person name="Stothard J.R."/>
            <person name="Kaur P."/>
            <person name="Dudchenko O."/>
            <person name="Aiden E.L."/>
            <person name="Yang B."/>
            <person name="Yang H."/>
            <person name="Emery A.M."/>
            <person name="Webster B.L."/>
            <person name="Brindley P.J."/>
            <person name="Rollinson D."/>
            <person name="Chang B.C.H."/>
            <person name="Gasser R.B."/>
            <person name="Young N.D."/>
        </authorList>
    </citation>
    <scope>NUCLEOTIDE SEQUENCE</scope>
</reference>
<dbReference type="InterPro" id="IPR003958">
    <property type="entry name" value="CBFA_NFYB_domain"/>
</dbReference>
<keyword evidence="6" id="KW-1185">Reference proteome</keyword>
<dbReference type="InterPro" id="IPR009072">
    <property type="entry name" value="Histone-fold"/>
</dbReference>
<feature type="domain" description="Transcription factor CBF/NF-Y/archaeal histone" evidence="3">
    <location>
        <begin position="14"/>
        <end position="57"/>
    </location>
</feature>
<dbReference type="PANTHER" id="PTHR10252">
    <property type="entry name" value="HISTONE-LIKE TRANSCRIPTION FACTOR CCAAT-RELATED"/>
    <property type="match status" value="1"/>
</dbReference>
<evidence type="ECO:0000256" key="2">
    <source>
        <dbReference type="ARBA" id="ARBA00023242"/>
    </source>
</evidence>
<dbReference type="GeneID" id="24593899"/>
<feature type="non-terminal residue" evidence="5">
    <location>
        <position position="108"/>
    </location>
</feature>
<dbReference type="GO" id="GO:0006261">
    <property type="term" value="P:DNA-templated DNA replication"/>
    <property type="evidence" value="ECO:0007669"/>
    <property type="project" value="TreeGrafter"/>
</dbReference>